<evidence type="ECO:0000256" key="2">
    <source>
        <dbReference type="ARBA" id="ARBA00022448"/>
    </source>
</evidence>
<dbReference type="PANTHER" id="PTHR43744:SF12">
    <property type="entry name" value="ABC TRANSPORTER PERMEASE PROTEIN MG189-RELATED"/>
    <property type="match status" value="1"/>
</dbReference>
<keyword evidence="6 7" id="KW-0472">Membrane</keyword>
<feature type="transmembrane region" description="Helical" evidence="7">
    <location>
        <begin position="264"/>
        <end position="287"/>
    </location>
</feature>
<dbReference type="InterPro" id="IPR035906">
    <property type="entry name" value="MetI-like_sf"/>
</dbReference>
<protein>
    <submittedName>
        <fullName evidence="9">Carbohydrate ABC transporter permease</fullName>
    </submittedName>
</protein>
<comment type="caution">
    <text evidence="9">The sequence shown here is derived from an EMBL/GenBank/DDBJ whole genome shotgun (WGS) entry which is preliminary data.</text>
</comment>
<evidence type="ECO:0000313" key="10">
    <source>
        <dbReference type="Proteomes" id="UP001579974"/>
    </source>
</evidence>
<feature type="transmembrane region" description="Helical" evidence="7">
    <location>
        <begin position="87"/>
        <end position="114"/>
    </location>
</feature>
<dbReference type="Pfam" id="PF00528">
    <property type="entry name" value="BPD_transp_1"/>
    <property type="match status" value="1"/>
</dbReference>
<evidence type="ECO:0000256" key="5">
    <source>
        <dbReference type="ARBA" id="ARBA00022989"/>
    </source>
</evidence>
<evidence type="ECO:0000256" key="1">
    <source>
        <dbReference type="ARBA" id="ARBA00004651"/>
    </source>
</evidence>
<feature type="transmembrane region" description="Helical" evidence="7">
    <location>
        <begin position="200"/>
        <end position="223"/>
    </location>
</feature>
<feature type="transmembrane region" description="Helical" evidence="7">
    <location>
        <begin position="159"/>
        <end position="179"/>
    </location>
</feature>
<dbReference type="Gene3D" id="1.10.3720.10">
    <property type="entry name" value="MetI-like"/>
    <property type="match status" value="1"/>
</dbReference>
<comment type="similarity">
    <text evidence="7">Belongs to the binding-protein-dependent transport system permease family.</text>
</comment>
<dbReference type="PANTHER" id="PTHR43744">
    <property type="entry name" value="ABC TRANSPORTER PERMEASE PROTEIN MG189-RELATED-RELATED"/>
    <property type="match status" value="1"/>
</dbReference>
<evidence type="ECO:0000256" key="6">
    <source>
        <dbReference type="ARBA" id="ARBA00023136"/>
    </source>
</evidence>
<evidence type="ECO:0000256" key="4">
    <source>
        <dbReference type="ARBA" id="ARBA00022692"/>
    </source>
</evidence>
<feature type="transmembrane region" description="Helical" evidence="7">
    <location>
        <begin position="126"/>
        <end position="147"/>
    </location>
</feature>
<dbReference type="SUPFAM" id="SSF161098">
    <property type="entry name" value="MetI-like"/>
    <property type="match status" value="1"/>
</dbReference>
<keyword evidence="10" id="KW-1185">Reference proteome</keyword>
<keyword evidence="4 7" id="KW-0812">Transmembrane</keyword>
<dbReference type="InterPro" id="IPR000515">
    <property type="entry name" value="MetI-like"/>
</dbReference>
<dbReference type="CDD" id="cd06261">
    <property type="entry name" value="TM_PBP2"/>
    <property type="match status" value="1"/>
</dbReference>
<evidence type="ECO:0000256" key="3">
    <source>
        <dbReference type="ARBA" id="ARBA00022475"/>
    </source>
</evidence>
<evidence type="ECO:0000259" key="8">
    <source>
        <dbReference type="PROSITE" id="PS50928"/>
    </source>
</evidence>
<evidence type="ECO:0000313" key="9">
    <source>
        <dbReference type="EMBL" id="MFB5188807.1"/>
    </source>
</evidence>
<proteinExistence type="inferred from homology"/>
<feature type="transmembrane region" description="Helical" evidence="7">
    <location>
        <begin position="23"/>
        <end position="48"/>
    </location>
</feature>
<dbReference type="Proteomes" id="UP001579974">
    <property type="component" value="Unassembled WGS sequence"/>
</dbReference>
<gene>
    <name evidence="9" type="ORF">KKP3000_001241</name>
</gene>
<reference evidence="9 10" key="1">
    <citation type="journal article" date="2024" name="Int. J. Mol. Sci.">
        <title>Exploration of Alicyclobacillus spp. Genome in Search of Antibiotic Resistance.</title>
        <authorList>
            <person name="Bucka-Kolendo J."/>
            <person name="Kiousi D.E."/>
            <person name="Dekowska A."/>
            <person name="Mikolajczuk-Szczyrba A."/>
            <person name="Karadedos D.M."/>
            <person name="Michael P."/>
            <person name="Galanis A."/>
            <person name="Sokolowska B."/>
        </authorList>
    </citation>
    <scope>NUCLEOTIDE SEQUENCE [LARGE SCALE GENOMIC DNA]</scope>
    <source>
        <strain evidence="9 10">KKP 3000</strain>
    </source>
</reference>
<sequence>MSTRASAIRRASGRTKHVGISKLWTVVVLVIMVAAACYFLLPVIWIIVASTKDTNSLLSTGLFSLPKHNQFFHNLVTLSTFEHGQYWLWYLNSLIYAGVIGVFTCIVCSMAGFALAKFRFRGKQGVFAAVMASLMIPGTVIAIPLFILDGFLGIRDSYLGVILPMIVNPFGVYFLRIYVNDVVPDELLEAGKVDGASMWRLFWQVVFPIIRPALATLFLISFIGTWNNFFLPLVILHSSSLFPVTLGLDTWISSMNTPAALQVGWYPLIITGSLVSIIPMVIGFIFLKKYIVVGLAQGSVKM</sequence>
<comment type="subcellular location">
    <subcellularLocation>
        <location evidence="1 7">Cell membrane</location>
        <topology evidence="1 7">Multi-pass membrane protein</topology>
    </subcellularLocation>
</comment>
<keyword evidence="3" id="KW-1003">Cell membrane</keyword>
<feature type="domain" description="ABC transmembrane type-1" evidence="8">
    <location>
        <begin position="90"/>
        <end position="287"/>
    </location>
</feature>
<keyword evidence="5 7" id="KW-1133">Transmembrane helix</keyword>
<dbReference type="PROSITE" id="PS50928">
    <property type="entry name" value="ABC_TM1"/>
    <property type="match status" value="1"/>
</dbReference>
<dbReference type="RefSeq" id="WP_275475643.1">
    <property type="nucleotide sequence ID" value="NZ_CP162940.1"/>
</dbReference>
<accession>A0ABV5AB00</accession>
<dbReference type="EMBL" id="JBDXSU010000001">
    <property type="protein sequence ID" value="MFB5188807.1"/>
    <property type="molecule type" value="Genomic_DNA"/>
</dbReference>
<organism evidence="9 10">
    <name type="scientific">Alicyclobacillus fastidiosus</name>
    <dbReference type="NCBI Taxonomy" id="392011"/>
    <lineage>
        <taxon>Bacteria</taxon>
        <taxon>Bacillati</taxon>
        <taxon>Bacillota</taxon>
        <taxon>Bacilli</taxon>
        <taxon>Bacillales</taxon>
        <taxon>Alicyclobacillaceae</taxon>
        <taxon>Alicyclobacillus</taxon>
    </lineage>
</organism>
<keyword evidence="2 7" id="KW-0813">Transport</keyword>
<evidence type="ECO:0000256" key="7">
    <source>
        <dbReference type="RuleBase" id="RU363032"/>
    </source>
</evidence>
<name>A0ABV5AB00_9BACL</name>